<dbReference type="InterPro" id="IPR016181">
    <property type="entry name" value="Acyl_CoA_acyltransferase"/>
</dbReference>
<feature type="domain" description="N-acetyltransferase" evidence="3">
    <location>
        <begin position="7"/>
        <end position="153"/>
    </location>
</feature>
<dbReference type="PANTHER" id="PTHR43877">
    <property type="entry name" value="AMINOALKYLPHOSPHONATE N-ACETYLTRANSFERASE-RELATED-RELATED"/>
    <property type="match status" value="1"/>
</dbReference>
<organism evidence="4 5">
    <name type="scientific">Neoroseomonas marina</name>
    <dbReference type="NCBI Taxonomy" id="1232220"/>
    <lineage>
        <taxon>Bacteria</taxon>
        <taxon>Pseudomonadati</taxon>
        <taxon>Pseudomonadota</taxon>
        <taxon>Alphaproteobacteria</taxon>
        <taxon>Acetobacterales</taxon>
        <taxon>Acetobacteraceae</taxon>
        <taxon>Neoroseomonas</taxon>
    </lineage>
</organism>
<comment type="caution">
    <text evidence="4">The sequence shown here is derived from an EMBL/GenBank/DDBJ whole genome shotgun (WGS) entry which is preliminary data.</text>
</comment>
<gene>
    <name evidence="4" type="ORF">GWK16_02370</name>
</gene>
<dbReference type="GO" id="GO:0016747">
    <property type="term" value="F:acyltransferase activity, transferring groups other than amino-acyl groups"/>
    <property type="evidence" value="ECO:0007669"/>
    <property type="project" value="InterPro"/>
</dbReference>
<name>A0A848E9A8_9PROT</name>
<dbReference type="Proteomes" id="UP000548582">
    <property type="component" value="Unassembled WGS sequence"/>
</dbReference>
<keyword evidence="1 4" id="KW-0808">Transferase</keyword>
<evidence type="ECO:0000259" key="3">
    <source>
        <dbReference type="PROSITE" id="PS51186"/>
    </source>
</evidence>
<proteinExistence type="predicted"/>
<evidence type="ECO:0000313" key="4">
    <source>
        <dbReference type="EMBL" id="NMJ40070.1"/>
    </source>
</evidence>
<dbReference type="Gene3D" id="3.40.630.30">
    <property type="match status" value="1"/>
</dbReference>
<accession>A0A848E9A8</accession>
<dbReference type="CDD" id="cd04301">
    <property type="entry name" value="NAT_SF"/>
    <property type="match status" value="1"/>
</dbReference>
<sequence>MAPVTPTALRLATPADAGEIREIVRAAYGRWVPLIGREPMPMRVDYDQALREHRFDLLQRGPRILALIETMLEPDHLWIENVAVRPELQGQGLGRRLLAHAEELARAARRPELRLLTNGDFGSNIALYERSGYAVTAREPFMGGTTVYMRKVL</sequence>
<dbReference type="Pfam" id="PF00583">
    <property type="entry name" value="Acetyltransf_1"/>
    <property type="match status" value="1"/>
</dbReference>
<evidence type="ECO:0000256" key="1">
    <source>
        <dbReference type="ARBA" id="ARBA00022679"/>
    </source>
</evidence>
<dbReference type="SUPFAM" id="SSF55729">
    <property type="entry name" value="Acyl-CoA N-acyltransferases (Nat)"/>
    <property type="match status" value="1"/>
</dbReference>
<dbReference type="EMBL" id="JABBKX010000001">
    <property type="protein sequence ID" value="NMJ40070.1"/>
    <property type="molecule type" value="Genomic_DNA"/>
</dbReference>
<dbReference type="AlphaFoldDB" id="A0A848E9A8"/>
<dbReference type="PROSITE" id="PS51186">
    <property type="entry name" value="GNAT"/>
    <property type="match status" value="1"/>
</dbReference>
<evidence type="ECO:0000256" key="2">
    <source>
        <dbReference type="ARBA" id="ARBA00023315"/>
    </source>
</evidence>
<keyword evidence="2" id="KW-0012">Acyltransferase</keyword>
<protein>
    <submittedName>
        <fullName evidence="4">GNAT family N-acetyltransferase</fullName>
    </submittedName>
</protein>
<dbReference type="InterPro" id="IPR050832">
    <property type="entry name" value="Bact_Acetyltransf"/>
</dbReference>
<reference evidence="4 5" key="1">
    <citation type="submission" date="2020-03" db="EMBL/GenBank/DDBJ databases">
        <authorList>
            <person name="Sun Q."/>
        </authorList>
    </citation>
    <scope>NUCLEOTIDE SEQUENCE [LARGE SCALE GENOMIC DNA]</scope>
    <source>
        <strain evidence="4 5">JC162</strain>
    </source>
</reference>
<evidence type="ECO:0000313" key="5">
    <source>
        <dbReference type="Proteomes" id="UP000548582"/>
    </source>
</evidence>
<dbReference type="RefSeq" id="WP_170052356.1">
    <property type="nucleotide sequence ID" value="NZ_JABBKX010000001.1"/>
</dbReference>
<dbReference type="InterPro" id="IPR000182">
    <property type="entry name" value="GNAT_dom"/>
</dbReference>
<keyword evidence="5" id="KW-1185">Reference proteome</keyword>